<dbReference type="OrthoDB" id="3777679at2"/>
<feature type="transmembrane region" description="Helical" evidence="1">
    <location>
        <begin position="272"/>
        <end position="292"/>
    </location>
</feature>
<feature type="transmembrane region" description="Helical" evidence="1">
    <location>
        <begin position="113"/>
        <end position="131"/>
    </location>
</feature>
<feature type="transmembrane region" description="Helical" evidence="1">
    <location>
        <begin position="360"/>
        <end position="377"/>
    </location>
</feature>
<feature type="transmembrane region" description="Helical" evidence="1">
    <location>
        <begin position="84"/>
        <end position="101"/>
    </location>
</feature>
<organism evidence="3 4">
    <name type="scientific">Nocardioides currus</name>
    <dbReference type="NCBI Taxonomy" id="2133958"/>
    <lineage>
        <taxon>Bacteria</taxon>
        <taxon>Bacillati</taxon>
        <taxon>Actinomycetota</taxon>
        <taxon>Actinomycetes</taxon>
        <taxon>Propionibacteriales</taxon>
        <taxon>Nocardioidaceae</taxon>
        <taxon>Nocardioides</taxon>
    </lineage>
</organism>
<feature type="transmembrane region" description="Helical" evidence="1">
    <location>
        <begin position="57"/>
        <end position="78"/>
    </location>
</feature>
<keyword evidence="1" id="KW-0812">Transmembrane</keyword>
<reference evidence="3 4" key="1">
    <citation type="submission" date="2018-03" db="EMBL/GenBank/DDBJ databases">
        <authorList>
            <person name="Keele B.F."/>
        </authorList>
    </citation>
    <scope>NUCLEOTIDE SEQUENCE [LARGE SCALE GENOMIC DNA]</scope>
    <source>
        <strain evidence="3 4">IB-3</strain>
    </source>
</reference>
<evidence type="ECO:0000313" key="4">
    <source>
        <dbReference type="Proteomes" id="UP000244867"/>
    </source>
</evidence>
<feature type="transmembrane region" description="Helical" evidence="1">
    <location>
        <begin position="163"/>
        <end position="180"/>
    </location>
</feature>
<feature type="transmembrane region" description="Helical" evidence="1">
    <location>
        <begin position="217"/>
        <end position="238"/>
    </location>
</feature>
<keyword evidence="1" id="KW-1133">Transmembrane helix</keyword>
<gene>
    <name evidence="3" type="ORF">C7S10_05865</name>
</gene>
<comment type="caution">
    <text evidence="3">The sequence shown here is derived from an EMBL/GenBank/DDBJ whole genome shotgun (WGS) entry which is preliminary data.</text>
</comment>
<feature type="domain" description="DUF2157" evidence="2">
    <location>
        <begin position="23"/>
        <end position="159"/>
    </location>
</feature>
<evidence type="ECO:0000256" key="1">
    <source>
        <dbReference type="SAM" id="Phobius"/>
    </source>
</evidence>
<dbReference type="RefSeq" id="WP_108343491.1">
    <property type="nucleotide sequence ID" value="NZ_PYXZ01000002.1"/>
</dbReference>
<keyword evidence="1" id="KW-0472">Membrane</keyword>
<dbReference type="Proteomes" id="UP000244867">
    <property type="component" value="Unassembled WGS sequence"/>
</dbReference>
<evidence type="ECO:0000313" key="3">
    <source>
        <dbReference type="EMBL" id="PUA81599.1"/>
    </source>
</evidence>
<dbReference type="Pfam" id="PF09925">
    <property type="entry name" value="DUF2157"/>
    <property type="match status" value="1"/>
</dbReference>
<feature type="transmembrane region" description="Helical" evidence="1">
    <location>
        <begin position="137"/>
        <end position="156"/>
    </location>
</feature>
<dbReference type="InterPro" id="IPR018677">
    <property type="entry name" value="DUF2157"/>
</dbReference>
<proteinExistence type="predicted"/>
<feature type="transmembrane region" description="Helical" evidence="1">
    <location>
        <begin position="304"/>
        <end position="325"/>
    </location>
</feature>
<keyword evidence="4" id="KW-1185">Reference proteome</keyword>
<evidence type="ECO:0000259" key="2">
    <source>
        <dbReference type="Pfam" id="PF09925"/>
    </source>
</evidence>
<accession>A0A2R7Z0B2</accession>
<sequence length="398" mass="41513">MDTIERRPLSGEHYRWLRRELADWQNEGLLDARTAEAITARYADVGDRHRRFSLGRLLLALGGSFVGVGLIWLVAANLDALPPMVRFVAVAAIWLALLTGAELSRVGGAVRGALRLMAALAFGAVVFQAAQSLQVPAFAPGLVGLWAAGALVHAYAFRALLPLVVGVVTGVGWWIAQPLWDDGSAASAVVGIGTAGVVAISVAVVHDRGLTRFGQVWRAAGALLGMVSLFVAAVPYTTTDGFRWSGWLFAALVAAGVAAGAALLVARGRARLEPLVAVAVVGVAGLMVLWDTGTDTSSVGAADWAHAAVGVVAFVALAVALVALGTLRDHPMLTVVAMVGLVVFTTFQSFAAFAAIVQGAWLFLVLGLVFLATGFAFDRARREIAASLEDTEQEGGAR</sequence>
<protein>
    <recommendedName>
        <fullName evidence="2">DUF2157 domain-containing protein</fullName>
    </recommendedName>
</protein>
<dbReference type="EMBL" id="PYXZ01000002">
    <property type="protein sequence ID" value="PUA81599.1"/>
    <property type="molecule type" value="Genomic_DNA"/>
</dbReference>
<feature type="transmembrane region" description="Helical" evidence="1">
    <location>
        <begin position="186"/>
        <end position="205"/>
    </location>
</feature>
<feature type="transmembrane region" description="Helical" evidence="1">
    <location>
        <begin position="332"/>
        <end position="354"/>
    </location>
</feature>
<feature type="transmembrane region" description="Helical" evidence="1">
    <location>
        <begin position="244"/>
        <end position="265"/>
    </location>
</feature>
<dbReference type="AlphaFoldDB" id="A0A2R7Z0B2"/>
<name>A0A2R7Z0B2_9ACTN</name>